<protein>
    <recommendedName>
        <fullName evidence="3">SPOR domain-containing protein</fullName>
    </recommendedName>
</protein>
<feature type="signal peptide" evidence="2">
    <location>
        <begin position="1"/>
        <end position="23"/>
    </location>
</feature>
<dbReference type="GO" id="GO:0042834">
    <property type="term" value="F:peptidoglycan binding"/>
    <property type="evidence" value="ECO:0007669"/>
    <property type="project" value="InterPro"/>
</dbReference>
<evidence type="ECO:0000256" key="1">
    <source>
        <dbReference type="SAM" id="Coils"/>
    </source>
</evidence>
<proteinExistence type="predicted"/>
<gene>
    <name evidence="4" type="ORF">D0511_06540</name>
</gene>
<dbReference type="Pfam" id="PF05036">
    <property type="entry name" value="SPOR"/>
    <property type="match status" value="1"/>
</dbReference>
<evidence type="ECO:0000313" key="5">
    <source>
        <dbReference type="Proteomes" id="UP000258102"/>
    </source>
</evidence>
<dbReference type="KEGG" id="ppis:B1L02_11215"/>
<dbReference type="RefSeq" id="WP_088531079.1">
    <property type="nucleotide sequence ID" value="NZ_CP021646.1"/>
</dbReference>
<name>A0AAD0RFS2_PSEO7</name>
<dbReference type="InterPro" id="IPR007730">
    <property type="entry name" value="SPOR-like_dom"/>
</dbReference>
<dbReference type="Gene3D" id="3.30.70.1070">
    <property type="entry name" value="Sporulation related repeat"/>
    <property type="match status" value="1"/>
</dbReference>
<reference evidence="4 5" key="1">
    <citation type="submission" date="2018-08" db="EMBL/GenBank/DDBJ databases">
        <title>Whole Genome Sequences of Two Pseudoalteromonas piscicida Strains, DE1-A and DE2-A, which Exhibit Strong Antibacterial Activity against Vibrio vulnificus.</title>
        <authorList>
            <person name="Richards G.P."/>
            <person name="Needleman D.S."/>
            <person name="Watson M.A."/>
            <person name="Polson S.W."/>
        </authorList>
    </citation>
    <scope>NUCLEOTIDE SEQUENCE [LARGE SCALE GENOMIC DNA]</scope>
    <source>
        <strain evidence="4 5">DE2-A</strain>
    </source>
</reference>
<sequence>MQSIKWHLTMLSFVALSGCQATASKSQLDTLQMKKQLSLLEQQVSTLQQEVEQLRALKQQVAKFEEVQEDLDVIAMQLSSSLAKQKDAELLAKQPEQVKARETKFVEEQDKQEEVAEFAIQLASTTEYVKLRQTYEQLKDKLPLDFAKSEVNIEQVDIQSTKYYRLKLGAFTDKASAYQGCQQLKRAGLSCLVSHYTSHRL</sequence>
<evidence type="ECO:0000259" key="3">
    <source>
        <dbReference type="PROSITE" id="PS51724"/>
    </source>
</evidence>
<feature type="chain" id="PRO_5042152405" description="SPOR domain-containing protein" evidence="2">
    <location>
        <begin position="24"/>
        <end position="201"/>
    </location>
</feature>
<dbReference type="Proteomes" id="UP000258102">
    <property type="component" value="Chromosome 1"/>
</dbReference>
<organism evidence="4 5">
    <name type="scientific">Pseudoalteromonas piscicida</name>
    <dbReference type="NCBI Taxonomy" id="43662"/>
    <lineage>
        <taxon>Bacteria</taxon>
        <taxon>Pseudomonadati</taxon>
        <taxon>Pseudomonadota</taxon>
        <taxon>Gammaproteobacteria</taxon>
        <taxon>Alteromonadales</taxon>
        <taxon>Pseudoalteromonadaceae</taxon>
        <taxon>Pseudoalteromonas</taxon>
    </lineage>
</organism>
<dbReference type="EMBL" id="CP031761">
    <property type="protein sequence ID" value="AXR01770.1"/>
    <property type="molecule type" value="Genomic_DNA"/>
</dbReference>
<dbReference type="AlphaFoldDB" id="A0AAD0RFS2"/>
<accession>A0AAD0RFS2</accession>
<dbReference type="InterPro" id="IPR036680">
    <property type="entry name" value="SPOR-like_sf"/>
</dbReference>
<feature type="coiled-coil region" evidence="1">
    <location>
        <begin position="30"/>
        <end position="67"/>
    </location>
</feature>
<feature type="domain" description="SPOR" evidence="3">
    <location>
        <begin position="112"/>
        <end position="196"/>
    </location>
</feature>
<dbReference type="SUPFAM" id="SSF110997">
    <property type="entry name" value="Sporulation related repeat"/>
    <property type="match status" value="1"/>
</dbReference>
<keyword evidence="2" id="KW-0732">Signal</keyword>
<dbReference type="PROSITE" id="PS51257">
    <property type="entry name" value="PROKAR_LIPOPROTEIN"/>
    <property type="match status" value="1"/>
</dbReference>
<keyword evidence="1" id="KW-0175">Coiled coil</keyword>
<evidence type="ECO:0000313" key="4">
    <source>
        <dbReference type="EMBL" id="AXR01770.1"/>
    </source>
</evidence>
<evidence type="ECO:0000256" key="2">
    <source>
        <dbReference type="SAM" id="SignalP"/>
    </source>
</evidence>
<dbReference type="PROSITE" id="PS51724">
    <property type="entry name" value="SPOR"/>
    <property type="match status" value="1"/>
</dbReference>